<name>A0A3B0TML9_9ZZZZ</name>
<dbReference type="EC" id="2.1.1.297" evidence="1"/>
<evidence type="ECO:0000256" key="4">
    <source>
        <dbReference type="ARBA" id="ARBA00022691"/>
    </source>
</evidence>
<dbReference type="AlphaFoldDB" id="A0A3B0TML9"/>
<evidence type="ECO:0000259" key="7">
    <source>
        <dbReference type="Pfam" id="PF17827"/>
    </source>
</evidence>
<dbReference type="NCBIfam" id="TIGR00536">
    <property type="entry name" value="hemK_fam"/>
    <property type="match status" value="1"/>
</dbReference>
<dbReference type="InterPro" id="IPR029063">
    <property type="entry name" value="SAM-dependent_MTases_sf"/>
</dbReference>
<feature type="non-terminal residue" evidence="8">
    <location>
        <position position="181"/>
    </location>
</feature>
<dbReference type="SUPFAM" id="SSF53335">
    <property type="entry name" value="S-adenosyl-L-methionine-dependent methyltransferases"/>
    <property type="match status" value="1"/>
</dbReference>
<dbReference type="Gene3D" id="3.40.50.150">
    <property type="entry name" value="Vaccinia Virus protein VP39"/>
    <property type="match status" value="1"/>
</dbReference>
<dbReference type="GO" id="GO:0003676">
    <property type="term" value="F:nucleic acid binding"/>
    <property type="evidence" value="ECO:0007669"/>
    <property type="project" value="InterPro"/>
</dbReference>
<reference evidence="8" key="1">
    <citation type="submission" date="2018-06" db="EMBL/GenBank/DDBJ databases">
        <authorList>
            <person name="Zhirakovskaya E."/>
        </authorList>
    </citation>
    <scope>NUCLEOTIDE SEQUENCE</scope>
</reference>
<dbReference type="InterPro" id="IPR050320">
    <property type="entry name" value="N5-glutamine_MTase"/>
</dbReference>
<dbReference type="Pfam" id="PF17827">
    <property type="entry name" value="PrmC_N"/>
    <property type="match status" value="1"/>
</dbReference>
<dbReference type="GO" id="GO:0032259">
    <property type="term" value="P:methylation"/>
    <property type="evidence" value="ECO:0007669"/>
    <property type="project" value="UniProtKB-KW"/>
</dbReference>
<dbReference type="PANTHER" id="PTHR18895">
    <property type="entry name" value="HEMK METHYLTRANSFERASE"/>
    <property type="match status" value="1"/>
</dbReference>
<gene>
    <name evidence="8" type="ORF">MNBD_BACTEROID05-1277</name>
</gene>
<keyword evidence="3 8" id="KW-0808">Transferase</keyword>
<comment type="catalytic activity">
    <reaction evidence="5">
        <text>L-glutaminyl-[peptide chain release factor] + S-adenosyl-L-methionine = N(5)-methyl-L-glutaminyl-[peptide chain release factor] + S-adenosyl-L-homocysteine + H(+)</text>
        <dbReference type="Rhea" id="RHEA:42896"/>
        <dbReference type="Rhea" id="RHEA-COMP:10271"/>
        <dbReference type="Rhea" id="RHEA-COMP:10272"/>
        <dbReference type="ChEBI" id="CHEBI:15378"/>
        <dbReference type="ChEBI" id="CHEBI:30011"/>
        <dbReference type="ChEBI" id="CHEBI:57856"/>
        <dbReference type="ChEBI" id="CHEBI:59789"/>
        <dbReference type="ChEBI" id="CHEBI:61891"/>
        <dbReference type="EC" id="2.1.1.297"/>
    </reaction>
</comment>
<evidence type="ECO:0000256" key="1">
    <source>
        <dbReference type="ARBA" id="ARBA00012771"/>
    </source>
</evidence>
<dbReference type="PANTHER" id="PTHR18895:SF74">
    <property type="entry name" value="MTRF1L RELEASE FACTOR GLUTAMINE METHYLTRANSFERASE"/>
    <property type="match status" value="1"/>
</dbReference>
<protein>
    <recommendedName>
        <fullName evidence="1">peptide chain release factor N(5)-glutamine methyltransferase</fullName>
        <ecNumber evidence="1">2.1.1.297</ecNumber>
    </recommendedName>
</protein>
<dbReference type="CDD" id="cd02440">
    <property type="entry name" value="AdoMet_MTases"/>
    <property type="match status" value="1"/>
</dbReference>
<evidence type="ECO:0000256" key="3">
    <source>
        <dbReference type="ARBA" id="ARBA00022679"/>
    </source>
</evidence>
<dbReference type="GO" id="GO:0102559">
    <property type="term" value="F:peptide chain release factor N(5)-glutamine methyltransferase activity"/>
    <property type="evidence" value="ECO:0007669"/>
    <property type="project" value="UniProtKB-EC"/>
</dbReference>
<dbReference type="EMBL" id="UOEN01000373">
    <property type="protein sequence ID" value="VAW17443.1"/>
    <property type="molecule type" value="Genomic_DNA"/>
</dbReference>
<evidence type="ECO:0000313" key="8">
    <source>
        <dbReference type="EMBL" id="VAW17443.1"/>
    </source>
</evidence>
<proteinExistence type="predicted"/>
<dbReference type="PROSITE" id="PS00092">
    <property type="entry name" value="N6_MTASE"/>
    <property type="match status" value="1"/>
</dbReference>
<evidence type="ECO:0000256" key="5">
    <source>
        <dbReference type="ARBA" id="ARBA00048391"/>
    </source>
</evidence>
<dbReference type="InterPro" id="IPR040758">
    <property type="entry name" value="PrmC_N"/>
</dbReference>
<feature type="domain" description="Methyltransferase small" evidence="6">
    <location>
        <begin position="87"/>
        <end position="175"/>
    </location>
</feature>
<evidence type="ECO:0000256" key="2">
    <source>
        <dbReference type="ARBA" id="ARBA00022603"/>
    </source>
</evidence>
<dbReference type="InterPro" id="IPR004556">
    <property type="entry name" value="HemK-like"/>
</dbReference>
<feature type="domain" description="Release factor glutamine methyltransferase N-terminal" evidence="7">
    <location>
        <begin position="5"/>
        <end position="52"/>
    </location>
</feature>
<evidence type="ECO:0000259" key="6">
    <source>
        <dbReference type="Pfam" id="PF05175"/>
    </source>
</evidence>
<keyword evidence="4" id="KW-0949">S-adenosyl-L-methionine</keyword>
<dbReference type="InterPro" id="IPR007848">
    <property type="entry name" value="Small_mtfrase_dom"/>
</dbReference>
<accession>A0A3B0TML9</accession>
<dbReference type="Pfam" id="PF05175">
    <property type="entry name" value="MTS"/>
    <property type="match status" value="1"/>
</dbReference>
<dbReference type="Gene3D" id="1.10.8.10">
    <property type="entry name" value="DNA helicase RuvA subunit, C-terminal domain"/>
    <property type="match status" value="1"/>
</dbReference>
<organism evidence="8">
    <name type="scientific">hydrothermal vent metagenome</name>
    <dbReference type="NCBI Taxonomy" id="652676"/>
    <lineage>
        <taxon>unclassified sequences</taxon>
        <taxon>metagenomes</taxon>
        <taxon>ecological metagenomes</taxon>
    </lineage>
</organism>
<dbReference type="InterPro" id="IPR002052">
    <property type="entry name" value="DNA_methylase_N6_adenine_CS"/>
</dbReference>
<keyword evidence="2 8" id="KW-0489">Methyltransferase</keyword>
<sequence>MTEQEQILTKVLDCDRTSLYTQRPDISVDQQLSIDQMTAQLSTGEPLQYILGDCFFFGLSFKVDARCLIPRPETEILVEKAIERLKLMKTLRTLKVLDIGTGSGNIAITIAKNIPECLVLSIDSSKDALDIARVNKKNHQLNDRVFFEHIKMEDFLSLRKENAQKFDLIISNPPYIPTEQL</sequence>